<comment type="caution">
    <text evidence="1">The sequence shown here is derived from an EMBL/GenBank/DDBJ whole genome shotgun (WGS) entry which is preliminary data.</text>
</comment>
<accession>A0AAV2R2N6</accession>
<gene>
    <name evidence="1" type="ORF">MNOR_LOCUS20109</name>
</gene>
<reference evidence="1 2" key="1">
    <citation type="submission" date="2024-05" db="EMBL/GenBank/DDBJ databases">
        <authorList>
            <person name="Wallberg A."/>
        </authorList>
    </citation>
    <scope>NUCLEOTIDE SEQUENCE [LARGE SCALE GENOMIC DNA]</scope>
</reference>
<evidence type="ECO:0000313" key="1">
    <source>
        <dbReference type="EMBL" id="CAL4113369.1"/>
    </source>
</evidence>
<organism evidence="1 2">
    <name type="scientific">Meganyctiphanes norvegica</name>
    <name type="common">Northern krill</name>
    <name type="synonym">Thysanopoda norvegica</name>
    <dbReference type="NCBI Taxonomy" id="48144"/>
    <lineage>
        <taxon>Eukaryota</taxon>
        <taxon>Metazoa</taxon>
        <taxon>Ecdysozoa</taxon>
        <taxon>Arthropoda</taxon>
        <taxon>Crustacea</taxon>
        <taxon>Multicrustacea</taxon>
        <taxon>Malacostraca</taxon>
        <taxon>Eumalacostraca</taxon>
        <taxon>Eucarida</taxon>
        <taxon>Euphausiacea</taxon>
        <taxon>Euphausiidae</taxon>
        <taxon>Meganyctiphanes</taxon>
    </lineage>
</organism>
<sequence>MIFSKINDIKIFHDFSLSHKKNKFLNIYIFLFQNLKKNVHAFYILKENIVNVCIFYEKFLLKSYINYHPFSIINLFNAFKRKIMEWTSPPHELFRPTLSYPF</sequence>
<dbReference type="EMBL" id="CAXKWB010015331">
    <property type="protein sequence ID" value="CAL4113369.1"/>
    <property type="molecule type" value="Genomic_DNA"/>
</dbReference>
<proteinExistence type="predicted"/>
<keyword evidence="2" id="KW-1185">Reference proteome</keyword>
<protein>
    <submittedName>
        <fullName evidence="1">Uncharacterized protein</fullName>
    </submittedName>
</protein>
<evidence type="ECO:0000313" key="2">
    <source>
        <dbReference type="Proteomes" id="UP001497623"/>
    </source>
</evidence>
<dbReference type="AlphaFoldDB" id="A0AAV2R2N6"/>
<dbReference type="Proteomes" id="UP001497623">
    <property type="component" value="Unassembled WGS sequence"/>
</dbReference>
<name>A0AAV2R2N6_MEGNR</name>